<evidence type="ECO:0000256" key="10">
    <source>
        <dbReference type="SAM" id="Coils"/>
    </source>
</evidence>
<dbReference type="Gene3D" id="2.60.34.10">
    <property type="entry name" value="Substrate Binding Domain Of DNAk, Chain A, domain 1"/>
    <property type="match status" value="1"/>
</dbReference>
<keyword evidence="5 8" id="KW-0067">ATP-binding</keyword>
<dbReference type="FunFam" id="3.30.420.40:FF:000004">
    <property type="entry name" value="Molecular chaperone DnaK"/>
    <property type="match status" value="1"/>
</dbReference>
<dbReference type="InterPro" id="IPR012725">
    <property type="entry name" value="Chaperone_DnaK"/>
</dbReference>
<feature type="compositionally biased region" description="Polar residues" evidence="11">
    <location>
        <begin position="656"/>
        <end position="671"/>
    </location>
</feature>
<dbReference type="PROSITE" id="PS00297">
    <property type="entry name" value="HSP70_1"/>
    <property type="match status" value="1"/>
</dbReference>
<comment type="induction">
    <text evidence="8">By stress conditions e.g. heat shock.</text>
</comment>
<keyword evidence="3 8" id="KW-0597">Phosphoprotein</keyword>
<organism evidence="12 13">
    <name type="scientific">Microcystis aeruginosa Sj</name>
    <dbReference type="NCBI Taxonomy" id="1979544"/>
    <lineage>
        <taxon>Bacteria</taxon>
        <taxon>Bacillati</taxon>
        <taxon>Cyanobacteriota</taxon>
        <taxon>Cyanophyceae</taxon>
        <taxon>Oscillatoriophycideae</taxon>
        <taxon>Chroococcales</taxon>
        <taxon>Microcystaceae</taxon>
        <taxon>Microcystis</taxon>
    </lineage>
</organism>
<comment type="function">
    <text evidence="1 8">Acts as a chaperone.</text>
</comment>
<dbReference type="CDD" id="cd10234">
    <property type="entry name" value="ASKHA_NBD_HSP70_DnaK-like"/>
    <property type="match status" value="1"/>
</dbReference>
<evidence type="ECO:0000256" key="1">
    <source>
        <dbReference type="ARBA" id="ARBA00002290"/>
    </source>
</evidence>
<dbReference type="NCBIfam" id="NF009946">
    <property type="entry name" value="PRK13410.1"/>
    <property type="match status" value="1"/>
</dbReference>
<evidence type="ECO:0000313" key="12">
    <source>
        <dbReference type="EMBL" id="GBL09148.1"/>
    </source>
</evidence>
<dbReference type="PROSITE" id="PS00329">
    <property type="entry name" value="HSP70_2"/>
    <property type="match status" value="1"/>
</dbReference>
<dbReference type="GO" id="GO:0140662">
    <property type="term" value="F:ATP-dependent protein folding chaperone"/>
    <property type="evidence" value="ECO:0007669"/>
    <property type="project" value="InterPro"/>
</dbReference>
<dbReference type="PRINTS" id="PR00301">
    <property type="entry name" value="HEATSHOCK70"/>
</dbReference>
<dbReference type="Gene3D" id="3.90.640.10">
    <property type="entry name" value="Actin, Chain A, domain 4"/>
    <property type="match status" value="1"/>
</dbReference>
<evidence type="ECO:0000256" key="6">
    <source>
        <dbReference type="ARBA" id="ARBA00023016"/>
    </source>
</evidence>
<accession>A0A2Z6UTJ8</accession>
<dbReference type="FunFam" id="3.90.640.10:FF:000003">
    <property type="entry name" value="Molecular chaperone DnaK"/>
    <property type="match status" value="1"/>
</dbReference>
<evidence type="ECO:0000256" key="7">
    <source>
        <dbReference type="ARBA" id="ARBA00023186"/>
    </source>
</evidence>
<dbReference type="RefSeq" id="WP_110578035.1">
    <property type="nucleotide sequence ID" value="NZ_BDSG01000010.1"/>
</dbReference>
<feature type="modified residue" description="Phosphothreonine; by autocatalysis" evidence="8">
    <location>
        <position position="198"/>
    </location>
</feature>
<dbReference type="InterPro" id="IPR018181">
    <property type="entry name" value="Heat_shock_70_CS"/>
</dbReference>
<dbReference type="SUPFAM" id="SSF53067">
    <property type="entry name" value="Actin-like ATPase domain"/>
    <property type="match status" value="2"/>
</dbReference>
<dbReference type="SUPFAM" id="SSF100920">
    <property type="entry name" value="Heat shock protein 70kD (HSP70), peptide-binding domain"/>
    <property type="match status" value="1"/>
</dbReference>
<dbReference type="Proteomes" id="UP000248272">
    <property type="component" value="Unassembled WGS sequence"/>
</dbReference>
<feature type="region of interest" description="Disordered" evidence="11">
    <location>
        <begin position="624"/>
        <end position="720"/>
    </location>
</feature>
<evidence type="ECO:0000256" key="3">
    <source>
        <dbReference type="ARBA" id="ARBA00022553"/>
    </source>
</evidence>
<evidence type="ECO:0000256" key="4">
    <source>
        <dbReference type="ARBA" id="ARBA00022741"/>
    </source>
</evidence>
<dbReference type="NCBIfam" id="TIGR02350">
    <property type="entry name" value="prok_dnaK"/>
    <property type="match status" value="1"/>
</dbReference>
<dbReference type="GO" id="GO:0005524">
    <property type="term" value="F:ATP binding"/>
    <property type="evidence" value="ECO:0007669"/>
    <property type="project" value="UniProtKB-UniRule"/>
</dbReference>
<dbReference type="InterPro" id="IPR013126">
    <property type="entry name" value="Hsp_70_fam"/>
</dbReference>
<dbReference type="Gene3D" id="3.30.420.40">
    <property type="match status" value="2"/>
</dbReference>
<dbReference type="PANTHER" id="PTHR19375">
    <property type="entry name" value="HEAT SHOCK PROTEIN 70KDA"/>
    <property type="match status" value="1"/>
</dbReference>
<feature type="compositionally biased region" description="Basic and acidic residues" evidence="11">
    <location>
        <begin position="630"/>
        <end position="641"/>
    </location>
</feature>
<keyword evidence="10" id="KW-0175">Coiled coil</keyword>
<dbReference type="GO" id="GO:0051082">
    <property type="term" value="F:unfolded protein binding"/>
    <property type="evidence" value="ECO:0007669"/>
    <property type="project" value="InterPro"/>
</dbReference>
<keyword evidence="4 8" id="KW-0547">Nucleotide-binding</keyword>
<feature type="compositionally biased region" description="Low complexity" evidence="11">
    <location>
        <begin position="690"/>
        <end position="705"/>
    </location>
</feature>
<keyword evidence="7 8" id="KW-0143">Chaperone</keyword>
<dbReference type="NCBIfam" id="NF001413">
    <property type="entry name" value="PRK00290.1"/>
    <property type="match status" value="1"/>
</dbReference>
<dbReference type="AlphaFoldDB" id="A0A2Z6UTJ8"/>
<dbReference type="HAMAP" id="MF_00332">
    <property type="entry name" value="DnaK"/>
    <property type="match status" value="1"/>
</dbReference>
<dbReference type="InterPro" id="IPR043129">
    <property type="entry name" value="ATPase_NBD"/>
</dbReference>
<comment type="similarity">
    <text evidence="2 8 9">Belongs to the heat shock protein 70 family.</text>
</comment>
<evidence type="ECO:0000256" key="5">
    <source>
        <dbReference type="ARBA" id="ARBA00022840"/>
    </source>
</evidence>
<name>A0A2Z6UTJ8_MICAE</name>
<sequence>MGRVVGIDLGTTNSVVAVMEGGKPVVIANSEGMRTTPSVVGFNKDGELVVGQMARRQGVLNPQNTYYGVKRYIGRRYSELNPESKRVPYTIRRDEMGNIKIKCPRLQKEFAPEEISALILRRLAEEASRYLGEEVTGAVITVPAYFNDSQRQATRDAGRIAGLEVLRILNEPTAAALAYGLDEQESKKILVFDLGGGTFDVSILEVGDGVFEVKATSGDTQLGGNDFDKRIVDWLANQFLEQEGVELRQDRQALQRLTEAAEKAKIELSGVSVTDINLPFIIATEDGPKHIETRLSRAQFEELCGDLISRLRRPLKRALSDAGLSPVQLDEVVLVGGGTRMPVVKDLVRSFIDREPNQNVNPDEVVAVGAAIQAGILGGEVKDVLLLDVTPLSLGLETIGGVMKKLIPRNTTIPVRRSDLFSTSENNQTVVEIHVLQGEREMASDNKSLGRFKLTGIPPAPRGIPQVQVSLDIDANGILQVTARDKMTGREQSVTIQGASTLSEGEINRMIGDAARFAEADRTRREKVDKRNRARSLVDQAQRRLKDVTLDFGNEFTRSYRRQIESLSTEIIDALEKNDDRRIDRAQADLQDVIYELNREVRLQYDEEDEGFFSAIRKTFTGDKEDELPYEPRRDRYRQDYRPSTPGYQSDYRPNYSANQDSYRPPNQDNYYNGRDTDWSSPPPSEEKSYNNSKSNRSGGNRSRNIPPQNNWDDDDDDWF</sequence>
<evidence type="ECO:0000256" key="11">
    <source>
        <dbReference type="SAM" id="MobiDB-lite"/>
    </source>
</evidence>
<evidence type="ECO:0000313" key="13">
    <source>
        <dbReference type="Proteomes" id="UP000248272"/>
    </source>
</evidence>
<dbReference type="InterPro" id="IPR029047">
    <property type="entry name" value="HSP70_peptide-bd_sf"/>
</dbReference>
<evidence type="ECO:0000256" key="8">
    <source>
        <dbReference type="HAMAP-Rule" id="MF_00332"/>
    </source>
</evidence>
<feature type="coiled-coil region" evidence="10">
    <location>
        <begin position="237"/>
        <end position="267"/>
    </location>
</feature>
<protein>
    <recommendedName>
        <fullName evidence="8">Chaperone protein DnaK</fullName>
    </recommendedName>
    <alternativeName>
        <fullName evidence="8">HSP70</fullName>
    </alternativeName>
    <alternativeName>
        <fullName evidence="8">Heat shock 70 kDa protein</fullName>
    </alternativeName>
    <alternativeName>
        <fullName evidence="8">Heat shock protein 70</fullName>
    </alternativeName>
</protein>
<reference evidence="12 13" key="1">
    <citation type="journal article" date="2018" name="Front. Microbiol.">
        <title>Adaptation of the Freshwater Bloom-Forming Cyanobacterium Microcystis aeruginosa to Brackish Water Is Driven by Recent Horizontal Transfer of Sucrose Genes.</title>
        <authorList>
            <person name="Tanabe Y."/>
            <person name="Hodoki Y."/>
            <person name="Sano T."/>
            <person name="Tada K."/>
            <person name="Watanabe M.M."/>
        </authorList>
    </citation>
    <scope>NUCLEOTIDE SEQUENCE [LARGE SCALE GENOMIC DNA]</scope>
    <source>
        <strain evidence="12 13">Sj</strain>
    </source>
</reference>
<dbReference type="PROSITE" id="PS01036">
    <property type="entry name" value="HSP70_3"/>
    <property type="match status" value="1"/>
</dbReference>
<comment type="caution">
    <text evidence="12">The sequence shown here is derived from an EMBL/GenBank/DDBJ whole genome shotgun (WGS) entry which is preliminary data.</text>
</comment>
<dbReference type="FunFam" id="2.60.34.10:FF:000014">
    <property type="entry name" value="Chaperone protein DnaK HSP70"/>
    <property type="match status" value="1"/>
</dbReference>
<gene>
    <name evidence="12" type="primary">dnaK2_1</name>
    <name evidence="8" type="synonym">dnaK</name>
    <name evidence="12" type="ORF">MSj_00626</name>
</gene>
<dbReference type="EMBL" id="BDSG01000010">
    <property type="protein sequence ID" value="GBL09148.1"/>
    <property type="molecule type" value="Genomic_DNA"/>
</dbReference>
<evidence type="ECO:0000256" key="9">
    <source>
        <dbReference type="RuleBase" id="RU003322"/>
    </source>
</evidence>
<evidence type="ECO:0000256" key="2">
    <source>
        <dbReference type="ARBA" id="ARBA00007381"/>
    </source>
</evidence>
<keyword evidence="6 8" id="KW-0346">Stress response</keyword>
<proteinExistence type="evidence at transcript level"/>
<dbReference type="Pfam" id="PF00012">
    <property type="entry name" value="HSP70"/>
    <property type="match status" value="1"/>
</dbReference>